<keyword evidence="1" id="KW-0496">Mitochondrion</keyword>
<dbReference type="RefSeq" id="YP_008082048.1">
    <property type="nucleotide sequence ID" value="NC_021436.1"/>
</dbReference>
<sequence length="92" mass="10525">MVEFTRPCRPKLAWAYFLIRIEFKKKNLDSTASPSYEVLGEDCWTDRLVPALSGHTRVWSRRGLGSRFSGAVSFDIKPPAENDTLKLNHEVN</sequence>
<dbReference type="EMBL" id="KC352446">
    <property type="protein sequence ID" value="AGK45426.1"/>
    <property type="molecule type" value="Genomic_DNA"/>
</dbReference>
<organism evidence="1">
    <name type="scientific">Rhizoctonia solani</name>
    <dbReference type="NCBI Taxonomy" id="456999"/>
    <lineage>
        <taxon>Eukaryota</taxon>
        <taxon>Fungi</taxon>
        <taxon>Dikarya</taxon>
        <taxon>Basidiomycota</taxon>
        <taxon>Agaricomycotina</taxon>
        <taxon>Agaricomycetes</taxon>
        <taxon>Cantharellales</taxon>
        <taxon>Ceratobasidiaceae</taxon>
        <taxon>Rhizoctonia</taxon>
    </lineage>
</organism>
<geneLocation type="mitochondrion" evidence="1"/>
<accession>N0ABW5</accession>
<reference evidence="1" key="2">
    <citation type="journal article" date="2014" name="FEMS Microbiol. Lett.">
        <title>Mobile elements and mitochondrial genome expansion in the soil fungus and potato pathogen Rhizoctonia solani AG-3.</title>
        <authorList>
            <person name="Losada L."/>
            <person name="Pakala S.B."/>
            <person name="Fedorova N.D."/>
            <person name="Joardar V."/>
            <person name="Shabalina S.A."/>
            <person name="Hostetler J."/>
            <person name="Pakala S.M."/>
            <person name="Zafar N."/>
            <person name="Thomas E."/>
            <person name="Rodriguez-Carres M."/>
            <person name="Dean R."/>
            <person name="Vilgalys R."/>
            <person name="Nierman W.C."/>
            <person name="Cubeta M.A."/>
        </authorList>
    </citation>
    <scope>NUCLEOTIDE SEQUENCE</scope>
    <source>
        <strain evidence="1">AG3 Rhs1AP</strain>
    </source>
</reference>
<proteinExistence type="predicted"/>
<reference evidence="1" key="1">
    <citation type="submission" date="2012-12" db="EMBL/GenBank/DDBJ databases">
        <authorList>
            <person name="Pakala S."/>
            <person name="Fedorova N."/>
            <person name="Joardar V."/>
            <person name="Shabalina S."/>
            <person name="Hostetler J."/>
            <person name="Pakala S."/>
            <person name="Zafar N."/>
            <person name="Nierman W."/>
            <person name="Cubeta M."/>
        </authorList>
    </citation>
    <scope>NUCLEOTIDE SEQUENCE</scope>
    <source>
        <strain evidence="1">AG3 Rhs1AP</strain>
    </source>
</reference>
<dbReference type="AlphaFoldDB" id="N0ABW5"/>
<gene>
    <name evidence="1" type="ORF">RSOL_m01120</name>
</gene>
<dbReference type="GeneID" id="16029555"/>
<name>N0ABW5_9AGAM</name>
<evidence type="ECO:0000313" key="1">
    <source>
        <dbReference type="EMBL" id="AGK45426.1"/>
    </source>
</evidence>
<protein>
    <submittedName>
        <fullName evidence="1">Uncharacterized protein</fullName>
    </submittedName>
</protein>